<organism evidence="4">
    <name type="scientific">Oryza brachyantha</name>
    <name type="common">malo sina</name>
    <dbReference type="NCBI Taxonomy" id="4533"/>
    <lineage>
        <taxon>Eukaryota</taxon>
        <taxon>Viridiplantae</taxon>
        <taxon>Streptophyta</taxon>
        <taxon>Embryophyta</taxon>
        <taxon>Tracheophyta</taxon>
        <taxon>Spermatophyta</taxon>
        <taxon>Magnoliopsida</taxon>
        <taxon>Liliopsida</taxon>
        <taxon>Poales</taxon>
        <taxon>Poaceae</taxon>
        <taxon>BOP clade</taxon>
        <taxon>Oryzoideae</taxon>
        <taxon>Oryzeae</taxon>
        <taxon>Oryzinae</taxon>
        <taxon>Oryza</taxon>
    </lineage>
</organism>
<dbReference type="AlphaFoldDB" id="J3L311"/>
<feature type="domain" description="FAE" evidence="3">
    <location>
        <begin position="3"/>
        <end position="66"/>
    </location>
</feature>
<dbReference type="InterPro" id="IPR012392">
    <property type="entry name" value="3-ktacl-CoA_syn"/>
</dbReference>
<protein>
    <recommendedName>
        <fullName evidence="3">FAE domain-containing protein</fullName>
    </recommendedName>
</protein>
<evidence type="ECO:0000313" key="5">
    <source>
        <dbReference type="Proteomes" id="UP000006038"/>
    </source>
</evidence>
<dbReference type="Proteomes" id="UP000006038">
    <property type="component" value="Chromosome 1"/>
</dbReference>
<keyword evidence="2" id="KW-0472">Membrane</keyword>
<dbReference type="HOGENOM" id="CLU_2389686_0_0_1"/>
<evidence type="ECO:0000313" key="4">
    <source>
        <dbReference type="EnsemblPlants" id="OB01G36170.1"/>
    </source>
</evidence>
<dbReference type="InterPro" id="IPR016039">
    <property type="entry name" value="Thiolase-like"/>
</dbReference>
<reference evidence="4" key="1">
    <citation type="journal article" date="2013" name="Nat. Commun.">
        <title>Whole-genome sequencing of Oryza brachyantha reveals mechanisms underlying Oryza genome evolution.</title>
        <authorList>
            <person name="Chen J."/>
            <person name="Huang Q."/>
            <person name="Gao D."/>
            <person name="Wang J."/>
            <person name="Lang Y."/>
            <person name="Liu T."/>
            <person name="Li B."/>
            <person name="Bai Z."/>
            <person name="Luis Goicoechea J."/>
            <person name="Liang C."/>
            <person name="Chen C."/>
            <person name="Zhang W."/>
            <person name="Sun S."/>
            <person name="Liao Y."/>
            <person name="Zhang X."/>
            <person name="Yang L."/>
            <person name="Song C."/>
            <person name="Wang M."/>
            <person name="Shi J."/>
            <person name="Liu G."/>
            <person name="Liu J."/>
            <person name="Zhou H."/>
            <person name="Zhou W."/>
            <person name="Yu Q."/>
            <person name="An N."/>
            <person name="Chen Y."/>
            <person name="Cai Q."/>
            <person name="Wang B."/>
            <person name="Liu B."/>
            <person name="Min J."/>
            <person name="Huang Y."/>
            <person name="Wu H."/>
            <person name="Li Z."/>
            <person name="Zhang Y."/>
            <person name="Yin Y."/>
            <person name="Song W."/>
            <person name="Jiang J."/>
            <person name="Jackson S.A."/>
            <person name="Wing R.A."/>
            <person name="Wang J."/>
            <person name="Chen M."/>
        </authorList>
    </citation>
    <scope>NUCLEOTIDE SEQUENCE [LARGE SCALE GENOMIC DNA]</scope>
    <source>
        <strain evidence="4">cv. IRGC 101232</strain>
    </source>
</reference>
<evidence type="ECO:0000256" key="1">
    <source>
        <dbReference type="ARBA" id="ARBA00023315"/>
    </source>
</evidence>
<dbReference type="InterPro" id="IPR013601">
    <property type="entry name" value="FAE1_typ3_polyketide_synth"/>
</dbReference>
<accession>J3L311</accession>
<keyword evidence="2" id="KW-0812">Transmembrane</keyword>
<dbReference type="EnsemblPlants" id="OB01G36170.1">
    <property type="protein sequence ID" value="OB01G36170.1"/>
    <property type="gene ID" value="OB01G36170"/>
</dbReference>
<dbReference type="Gramene" id="OB01G36170.1">
    <property type="protein sequence ID" value="OB01G36170.1"/>
    <property type="gene ID" value="OB01G36170"/>
</dbReference>
<keyword evidence="5" id="KW-1185">Reference proteome</keyword>
<reference evidence="4" key="2">
    <citation type="submission" date="2013-04" db="UniProtKB">
        <authorList>
            <consortium name="EnsemblPlants"/>
        </authorList>
    </citation>
    <scope>IDENTIFICATION</scope>
</reference>
<proteinExistence type="predicted"/>
<name>J3L311_ORYBR</name>
<dbReference type="Pfam" id="PF08392">
    <property type="entry name" value="FAE1_CUT1_RppA"/>
    <property type="match status" value="1"/>
</dbReference>
<evidence type="ECO:0000256" key="2">
    <source>
        <dbReference type="SAM" id="Phobius"/>
    </source>
</evidence>
<keyword evidence="1" id="KW-0808">Transferase</keyword>
<dbReference type="PANTHER" id="PTHR31561">
    <property type="entry name" value="3-KETOACYL-COA SYNTHASE"/>
    <property type="match status" value="1"/>
</dbReference>
<keyword evidence="2" id="KW-1133">Transmembrane helix</keyword>
<dbReference type="STRING" id="4533.J3L311"/>
<dbReference type="GO" id="GO:0016747">
    <property type="term" value="F:acyltransferase activity, transferring groups other than amino-acyl groups"/>
    <property type="evidence" value="ECO:0007669"/>
    <property type="project" value="InterPro"/>
</dbReference>
<dbReference type="SUPFAM" id="SSF53901">
    <property type="entry name" value="Thiolase-like"/>
    <property type="match status" value="1"/>
</dbReference>
<sequence>MEREESHAVIFGVINEVLCKSVIVPTDVGVLIFNSSLLSLMLSFTSLIVKHYRMRLNIFAHNLSGMDKVTCDRLYFKVVGGTQPIVLGLERELR</sequence>
<keyword evidence="1" id="KW-0012">Acyltransferase</keyword>
<dbReference type="GO" id="GO:0006633">
    <property type="term" value="P:fatty acid biosynthetic process"/>
    <property type="evidence" value="ECO:0007669"/>
    <property type="project" value="InterPro"/>
</dbReference>
<dbReference type="GO" id="GO:0016020">
    <property type="term" value="C:membrane"/>
    <property type="evidence" value="ECO:0007669"/>
    <property type="project" value="InterPro"/>
</dbReference>
<feature type="transmembrane region" description="Helical" evidence="2">
    <location>
        <begin position="28"/>
        <end position="49"/>
    </location>
</feature>
<evidence type="ECO:0000259" key="3">
    <source>
        <dbReference type="Pfam" id="PF08392"/>
    </source>
</evidence>